<dbReference type="PANTHER" id="PTHR31084">
    <property type="entry name" value="ALPHA-L-FUCOSIDASE 2"/>
    <property type="match status" value="1"/>
</dbReference>
<dbReference type="Gene3D" id="2.60.120.260">
    <property type="entry name" value="Galactose-binding domain-like"/>
    <property type="match status" value="2"/>
</dbReference>
<evidence type="ECO:0000256" key="2">
    <source>
        <dbReference type="ARBA" id="ARBA00022737"/>
    </source>
</evidence>
<accession>A0ABQ6NIH0</accession>
<feature type="domain" description="CBM6" evidence="4">
    <location>
        <begin position="1036"/>
        <end position="1155"/>
    </location>
</feature>
<reference evidence="5 6" key="1">
    <citation type="submission" date="2023-05" db="EMBL/GenBank/DDBJ databases">
        <title>Draft genome of Paenibacillus sp. CCS26.</title>
        <authorList>
            <person name="Akita H."/>
            <person name="Shinto Y."/>
            <person name="Kimura Z."/>
        </authorList>
    </citation>
    <scope>NUCLEOTIDE SEQUENCE [LARGE SCALE GENOMIC DNA]</scope>
    <source>
        <strain evidence="5 6">CCS26</strain>
    </source>
</reference>
<dbReference type="InterPro" id="IPR001064">
    <property type="entry name" value="Beta/gamma_crystallin"/>
</dbReference>
<feature type="domain" description="CBM6" evidence="4">
    <location>
        <begin position="912"/>
        <end position="1031"/>
    </location>
</feature>
<dbReference type="SUPFAM" id="SSF49695">
    <property type="entry name" value="gamma-Crystallin-like"/>
    <property type="match status" value="1"/>
</dbReference>
<feature type="domain" description="Beta/gamma crystallin 'Greek key'" evidence="3">
    <location>
        <begin position="812"/>
        <end position="856"/>
    </location>
</feature>
<dbReference type="InterPro" id="IPR012341">
    <property type="entry name" value="6hp_glycosidase-like_sf"/>
</dbReference>
<keyword evidence="6" id="KW-1185">Reference proteome</keyword>
<dbReference type="InterPro" id="IPR011024">
    <property type="entry name" value="G_crystallin-like"/>
</dbReference>
<dbReference type="PROSITE" id="PS51175">
    <property type="entry name" value="CBM6"/>
    <property type="match status" value="2"/>
</dbReference>
<dbReference type="Gene3D" id="1.50.10.10">
    <property type="match status" value="1"/>
</dbReference>
<dbReference type="RefSeq" id="WP_317979526.1">
    <property type="nucleotide sequence ID" value="NZ_BTCL01000004.1"/>
</dbReference>
<dbReference type="InterPro" id="IPR008979">
    <property type="entry name" value="Galactose-bd-like_sf"/>
</dbReference>
<gene>
    <name evidence="5" type="ORF">PghCCS26_16870</name>
</gene>
<dbReference type="Proteomes" id="UP001285921">
    <property type="component" value="Unassembled WGS sequence"/>
</dbReference>
<dbReference type="InterPro" id="IPR008928">
    <property type="entry name" value="6-hairpin_glycosidase_sf"/>
</dbReference>
<dbReference type="Gene3D" id="2.60.20.10">
    <property type="entry name" value="Crystallins"/>
    <property type="match status" value="1"/>
</dbReference>
<dbReference type="InterPro" id="IPR005084">
    <property type="entry name" value="CBM6"/>
</dbReference>
<dbReference type="Pfam" id="PF22124">
    <property type="entry name" value="Glyco_hydro_95_cat"/>
    <property type="match status" value="1"/>
</dbReference>
<dbReference type="PROSITE" id="PS50915">
    <property type="entry name" value="CRYSTALLIN_BETA_GAMMA"/>
    <property type="match status" value="1"/>
</dbReference>
<dbReference type="PANTHER" id="PTHR31084:SF0">
    <property type="entry name" value="ALPHA-L-FUCOSIDASE 2"/>
    <property type="match status" value="1"/>
</dbReference>
<evidence type="ECO:0008006" key="7">
    <source>
        <dbReference type="Google" id="ProtNLM"/>
    </source>
</evidence>
<dbReference type="EMBL" id="BTCL01000004">
    <property type="protein sequence ID" value="GMK44559.1"/>
    <property type="molecule type" value="Genomic_DNA"/>
</dbReference>
<dbReference type="InterPro" id="IPR013780">
    <property type="entry name" value="Glyco_hydro_b"/>
</dbReference>
<dbReference type="CDD" id="cd02795">
    <property type="entry name" value="CBM6-CBM35-CBM36_like"/>
    <property type="match status" value="1"/>
</dbReference>
<name>A0ABQ6NIH0_9BACL</name>
<evidence type="ECO:0000256" key="1">
    <source>
        <dbReference type="ARBA" id="ARBA00009646"/>
    </source>
</evidence>
<keyword evidence="2" id="KW-0677">Repeat</keyword>
<protein>
    <recommendedName>
        <fullName evidence="7">Carbohydrate-binding protein</fullName>
    </recommendedName>
</protein>
<evidence type="ECO:0000313" key="6">
    <source>
        <dbReference type="Proteomes" id="UP001285921"/>
    </source>
</evidence>
<sequence length="1156" mass="124105">MKRSRPREGNRGIAGILIASCLLVSSLTAGGWGSKPIAAAAENPASESFQDSTGMLDVNYASYLSKHDIVYQSPISDPKGALMVGNGKVGGMVWDTLNGLTMQVSGVDASEEGFASQGLVNLYTSPGLNTGYSSYKQRLSLYDGTLTTEYDSNRKVTILGAPNSEVLGIHVEDSRTGLSNVSLDLSLWDVSSFGGGDVPDINTWRTVSTFVDPTVVGFSRGQTDANNFGYTLAATVEGASFTTQAVNGSKVRLNITPTSSYTIWISSASRLNAPNHNSVTEAKNQLATVKSAGYNATLTNYKNWWHNFWSKSFVQYSNASGDADYLENFYYLSTYMIAAGAFGNYPSHFINGVFSAVNDNDSGKWSNAYWYWNQRDIYHSFLASNHADMVNIFNNLYSRNFNALKSYTMTRYGIDGIWVPETMGWNASAAGTINSDYTQDTLSTAAEAALNMYAQYKYTNDAAYLSNTAYPFMKEAVKFYAKKLSFDSAAGKYYMASSNVHEQHWDVKNAITDLAAVRALFPVTIQTSANLGVDATLRAEWQNVLNNLVAYPVDPNDPNKYFPHEPPLSQNRNNENVVLELAWPYSVSGIGYPDYQKLVNNYNSRPFPYSSNNVWDPAPIQAARLGLGDEAYLGMKMMLQRYQQYPNGRTTNTNGEFEYMGVHLSAINESLLQSYNDKIRVFPATPMDAGFTGKFTLLASGGFLVSSEKTAGEIKYVGLKSQYGKQATVVNPWGTEQVRVRRVSDNAVLATTANSEFSFNTAAGTSYVVERTAKPLSNYTHTTLSGTANESVKFLSGTNSKLGLDANGGRVTVTTFYEDSNYGGTAKTLAAGSYTTAQLAAAGIPNNWVSSVKVPLGFTVTVYDNDNFTGTSWPFTNDTDFPSGTNPNANDKMSSVVITGPGGSGGTGGASTKYEAESGARTGTTNAANDASASGGQMVEHFSTIGDSVSIVNVQGGVKLIIGYCTSNNPGRLSLYINGADSGNITFPSTNSWNTTYSTVSVEQNIPAGATIKLQLDTGDSGANIDYVTVEAAQSQKIEAESGTLASVNATPDSAASGGYEVTGFSTPGSSSVAFTSPQAGSQLVIGYTTANANSKMSLYVNNQFIKSVNFPSTGVWSGTYQTVQTAVSIPANAVVKLQLNSGDLGSNIDYFIVQP</sequence>
<proteinExistence type="inferred from homology"/>
<evidence type="ECO:0000259" key="4">
    <source>
        <dbReference type="PROSITE" id="PS51175"/>
    </source>
</evidence>
<evidence type="ECO:0000259" key="3">
    <source>
        <dbReference type="PROSITE" id="PS50915"/>
    </source>
</evidence>
<dbReference type="SUPFAM" id="SSF49785">
    <property type="entry name" value="Galactose-binding domain-like"/>
    <property type="match status" value="2"/>
</dbReference>
<evidence type="ECO:0000313" key="5">
    <source>
        <dbReference type="EMBL" id="GMK44559.1"/>
    </source>
</evidence>
<dbReference type="Gene3D" id="2.60.40.1180">
    <property type="entry name" value="Golgi alpha-mannosidase II"/>
    <property type="match status" value="1"/>
</dbReference>
<dbReference type="InterPro" id="IPR054363">
    <property type="entry name" value="GH95_cat"/>
</dbReference>
<comment type="similarity">
    <text evidence="1">Belongs to the beta/gamma-crystallin family.</text>
</comment>
<comment type="caution">
    <text evidence="5">The sequence shown here is derived from an EMBL/GenBank/DDBJ whole genome shotgun (WGS) entry which is preliminary data.</text>
</comment>
<dbReference type="SMART" id="SM00247">
    <property type="entry name" value="XTALbg"/>
    <property type="match status" value="1"/>
</dbReference>
<dbReference type="SUPFAM" id="SSF48208">
    <property type="entry name" value="Six-hairpin glycosidases"/>
    <property type="match status" value="1"/>
</dbReference>
<organism evidence="5 6">
    <name type="scientific">Paenibacillus glycanilyticus</name>
    <dbReference type="NCBI Taxonomy" id="126569"/>
    <lineage>
        <taxon>Bacteria</taxon>
        <taxon>Bacillati</taxon>
        <taxon>Bacillota</taxon>
        <taxon>Bacilli</taxon>
        <taxon>Bacillales</taxon>
        <taxon>Paenibacillaceae</taxon>
        <taxon>Paenibacillus</taxon>
    </lineage>
</organism>